<keyword evidence="5 12" id="KW-0812">Transmembrane</keyword>
<dbReference type="GO" id="GO:0006826">
    <property type="term" value="P:iron ion transport"/>
    <property type="evidence" value="ECO:0007669"/>
    <property type="project" value="UniProtKB-KW"/>
</dbReference>
<keyword evidence="11 12" id="KW-0998">Cell outer membrane</keyword>
<evidence type="ECO:0000256" key="4">
    <source>
        <dbReference type="ARBA" id="ARBA00022496"/>
    </source>
</evidence>
<evidence type="ECO:0000256" key="1">
    <source>
        <dbReference type="ARBA" id="ARBA00004571"/>
    </source>
</evidence>
<keyword evidence="3 12" id="KW-1134">Transmembrane beta strand</keyword>
<evidence type="ECO:0000256" key="14">
    <source>
        <dbReference type="PROSITE-ProRule" id="PRU10144"/>
    </source>
</evidence>
<feature type="short sequence motif" description="TonB box" evidence="13">
    <location>
        <begin position="50"/>
        <end position="56"/>
    </location>
</feature>
<evidence type="ECO:0000256" key="6">
    <source>
        <dbReference type="ARBA" id="ARBA00022729"/>
    </source>
</evidence>
<comment type="similarity">
    <text evidence="12">Belongs to the TonB-dependent receptor family.</text>
</comment>
<dbReference type="Proteomes" id="UP000030451">
    <property type="component" value="Unassembled WGS sequence"/>
</dbReference>
<keyword evidence="10 12" id="KW-0472">Membrane</keyword>
<dbReference type="AlphaFoldDB" id="A0A0A5HY00"/>
<dbReference type="GO" id="GO:0009279">
    <property type="term" value="C:cell outer membrane"/>
    <property type="evidence" value="ECO:0007669"/>
    <property type="project" value="UniProtKB-SubCell"/>
</dbReference>
<accession>A0A0A5HY00</accession>
<evidence type="ECO:0000256" key="9">
    <source>
        <dbReference type="ARBA" id="ARBA00023077"/>
    </source>
</evidence>
<sequence length="689" mass="76214">MRNHVTAILQSKPQTTKLATCIAAALVSPWLSANTGQHDQASDSVTTLDTIVVIGEKTERSIYETASSVKVFDESTIDSTPGATEVADLITLAPNVVDSGVGNSMPSVRGIDGSGPSVGGLASFAGTSTRLNLSIDGRSLTYSEIAFGPRSLWDVDQVEVHLGPQSYIQGQNASAGAIVIKTMDPSHDFEVKARAGYGQHDYTQTSAMINAPIISDQLAFRLSVDRQSRNSHLDLESYNPAGDSREFRTTTARAKLLLEPSAIADFKTMLTFDYSDTRAPQSENEIGAAFPAKRPVYETGSRNVIWDIDWQFADAWTFENSVVYSQSKAERITDPTGWRADFITEGTEMHIEPLLRYNAADNRLTALLGARYYRSKQDDLFTNTRGESPMDGKSETKSAFAEATYAIIPEVEVTLAGRFERENKQREVDMFKLDYDETETVFLPKFDIAFRPDSRQTYGFNIAKGYNSGGAGVSFHAARQGPMKPYAFETESVWNYELYTRHGLNDGKIELTSNVFYNDYEDMQIQQNLADGYVAVQNLDSASTYGAELGARWLPSYQLELFTNLGLLKTRYKQAKAAGGDSKELPRAPALTANMGALYAITDNLEVSGNAQYIGKYYSDLENSDNQEIKPYWIANMQLSYLFENGRASLYATNLFDSDKRTLVSHHTAVDQPIKQAPRSIGANLELFF</sequence>
<keyword evidence="7" id="KW-0408">Iron</keyword>
<reference evidence="17 18" key="1">
    <citation type="submission" date="2014-10" db="EMBL/GenBank/DDBJ databases">
        <title>Genome sequencing of Vibrio sinaloensis T08.</title>
        <authorList>
            <person name="Chan K.-G."/>
            <person name="Mohamad N.I."/>
        </authorList>
    </citation>
    <scope>NUCLEOTIDE SEQUENCE [LARGE SCALE GENOMIC DNA]</scope>
    <source>
        <strain evidence="17 18">T08</strain>
    </source>
</reference>
<feature type="signal peptide" evidence="15">
    <location>
        <begin position="1"/>
        <end position="33"/>
    </location>
</feature>
<evidence type="ECO:0000313" key="17">
    <source>
        <dbReference type="EMBL" id="KGY10437.1"/>
    </source>
</evidence>
<keyword evidence="2 12" id="KW-0813">Transport</keyword>
<evidence type="ECO:0000256" key="12">
    <source>
        <dbReference type="PROSITE-ProRule" id="PRU01360"/>
    </source>
</evidence>
<evidence type="ECO:0000256" key="15">
    <source>
        <dbReference type="SAM" id="SignalP"/>
    </source>
</evidence>
<evidence type="ECO:0000313" key="18">
    <source>
        <dbReference type="Proteomes" id="UP000030451"/>
    </source>
</evidence>
<evidence type="ECO:0000259" key="16">
    <source>
        <dbReference type="Pfam" id="PF07715"/>
    </source>
</evidence>
<name>A0A0A5HY00_PHOS4</name>
<dbReference type="PANTHER" id="PTHR32552:SF81">
    <property type="entry name" value="TONB-DEPENDENT OUTER MEMBRANE RECEPTOR"/>
    <property type="match status" value="1"/>
</dbReference>
<dbReference type="Gene3D" id="2.40.170.20">
    <property type="entry name" value="TonB-dependent receptor, beta-barrel domain"/>
    <property type="match status" value="1"/>
</dbReference>
<dbReference type="PROSITE" id="PS52016">
    <property type="entry name" value="TONB_DEPENDENT_REC_3"/>
    <property type="match status" value="1"/>
</dbReference>
<keyword evidence="9 13" id="KW-0798">TonB box</keyword>
<dbReference type="InterPro" id="IPR010917">
    <property type="entry name" value="TonB_rcpt_CS"/>
</dbReference>
<dbReference type="Pfam" id="PF07715">
    <property type="entry name" value="Plug"/>
    <property type="match status" value="1"/>
</dbReference>
<dbReference type="STRING" id="379097.SE23_05955"/>
<dbReference type="InterPro" id="IPR010916">
    <property type="entry name" value="TonB_box_CS"/>
</dbReference>
<protein>
    <submittedName>
        <fullName evidence="17">Ligand-gated channel protein</fullName>
    </submittedName>
</protein>
<feature type="short sequence motif" description="TonB C-terminal box" evidence="14">
    <location>
        <begin position="672"/>
        <end position="689"/>
    </location>
</feature>
<feature type="domain" description="TonB-dependent receptor plug" evidence="16">
    <location>
        <begin position="63"/>
        <end position="177"/>
    </location>
</feature>
<comment type="caution">
    <text evidence="17">The sequence shown here is derived from an EMBL/GenBank/DDBJ whole genome shotgun (WGS) entry which is preliminary data.</text>
</comment>
<proteinExistence type="inferred from homology"/>
<evidence type="ECO:0000256" key="8">
    <source>
        <dbReference type="ARBA" id="ARBA00023065"/>
    </source>
</evidence>
<dbReference type="InterPro" id="IPR037066">
    <property type="entry name" value="Plug_dom_sf"/>
</dbReference>
<evidence type="ECO:0000256" key="3">
    <source>
        <dbReference type="ARBA" id="ARBA00022452"/>
    </source>
</evidence>
<dbReference type="PROSITE" id="PS01156">
    <property type="entry name" value="TONB_DEPENDENT_REC_2"/>
    <property type="match status" value="1"/>
</dbReference>
<keyword evidence="4" id="KW-0410">Iron transport</keyword>
<evidence type="ECO:0000256" key="13">
    <source>
        <dbReference type="PROSITE-ProRule" id="PRU10143"/>
    </source>
</evidence>
<dbReference type="InterPro" id="IPR039426">
    <property type="entry name" value="TonB-dep_rcpt-like"/>
</dbReference>
<dbReference type="PROSITE" id="PS00430">
    <property type="entry name" value="TONB_DEPENDENT_REC_1"/>
    <property type="match status" value="1"/>
</dbReference>
<evidence type="ECO:0000256" key="11">
    <source>
        <dbReference type="ARBA" id="ARBA00023237"/>
    </source>
</evidence>
<dbReference type="InterPro" id="IPR036942">
    <property type="entry name" value="Beta-barrel_TonB_sf"/>
</dbReference>
<keyword evidence="8" id="KW-0406">Ion transport</keyword>
<evidence type="ECO:0000256" key="10">
    <source>
        <dbReference type="ARBA" id="ARBA00023136"/>
    </source>
</evidence>
<dbReference type="Gene3D" id="2.170.130.10">
    <property type="entry name" value="TonB-dependent receptor, plug domain"/>
    <property type="match status" value="1"/>
</dbReference>
<organism evidence="17 18">
    <name type="scientific">Photobacterium sp. (strain ATCC 43367)</name>
    <dbReference type="NCBI Taxonomy" id="379097"/>
    <lineage>
        <taxon>Bacteria</taxon>
        <taxon>Pseudomonadati</taxon>
        <taxon>Pseudomonadota</taxon>
        <taxon>Gammaproteobacteria</taxon>
        <taxon>Vibrionales</taxon>
        <taxon>Vibrionaceae</taxon>
        <taxon>Vibrio</taxon>
        <taxon>Vibrio oreintalis group</taxon>
    </lineage>
</organism>
<evidence type="ECO:0000256" key="5">
    <source>
        <dbReference type="ARBA" id="ARBA00022692"/>
    </source>
</evidence>
<dbReference type="PANTHER" id="PTHR32552">
    <property type="entry name" value="FERRICHROME IRON RECEPTOR-RELATED"/>
    <property type="match status" value="1"/>
</dbReference>
<gene>
    <name evidence="17" type="ORF">NM06_04530</name>
</gene>
<dbReference type="SUPFAM" id="SSF56935">
    <property type="entry name" value="Porins"/>
    <property type="match status" value="1"/>
</dbReference>
<evidence type="ECO:0000256" key="2">
    <source>
        <dbReference type="ARBA" id="ARBA00022448"/>
    </source>
</evidence>
<comment type="subcellular location">
    <subcellularLocation>
        <location evidence="1 12">Cell outer membrane</location>
        <topology evidence="1 12">Multi-pass membrane protein</topology>
    </subcellularLocation>
</comment>
<dbReference type="InterPro" id="IPR012910">
    <property type="entry name" value="Plug_dom"/>
</dbReference>
<dbReference type="EMBL" id="JRWP01000004">
    <property type="protein sequence ID" value="KGY10437.1"/>
    <property type="molecule type" value="Genomic_DNA"/>
</dbReference>
<evidence type="ECO:0000256" key="7">
    <source>
        <dbReference type="ARBA" id="ARBA00023004"/>
    </source>
</evidence>
<keyword evidence="6 15" id="KW-0732">Signal</keyword>
<feature type="chain" id="PRO_5002011280" evidence="15">
    <location>
        <begin position="34"/>
        <end position="689"/>
    </location>
</feature>